<evidence type="ECO:0008006" key="4">
    <source>
        <dbReference type="Google" id="ProtNLM"/>
    </source>
</evidence>
<dbReference type="Pfam" id="PF09694">
    <property type="entry name" value="Gcw_chp"/>
    <property type="match status" value="1"/>
</dbReference>
<sequence length="233" mass="25261">MKFTLNSFALALAVGTSTVCASSVAQADAGMSATIGAVSNYVFRGVEQSDGAYPALQGSLDYQNSNGVYAGIWASNVDSSEQEYDLYVGWGGKLQAFDFDVAYTNYNYVDGIGSKNRRFNAFQEVNFAVGYDIATFDVDFGLDRTAADNQNYNHMSLTVDLDQYLSGIALTYGLSRYEDQSFSDSVGYFDIGYARTLAYGLDLTANAVIGQNNAGAKDKNYLLIGISKTFDLM</sequence>
<dbReference type="NCBIfam" id="TIGR02001">
    <property type="entry name" value="gcw_chp"/>
    <property type="match status" value="1"/>
</dbReference>
<keyword evidence="3" id="KW-1185">Reference proteome</keyword>
<organism evidence="2 3">
    <name type="scientific">Thiosulfatimonas sediminis</name>
    <dbReference type="NCBI Taxonomy" id="2675054"/>
    <lineage>
        <taxon>Bacteria</taxon>
        <taxon>Pseudomonadati</taxon>
        <taxon>Pseudomonadota</taxon>
        <taxon>Gammaproteobacteria</taxon>
        <taxon>Thiotrichales</taxon>
        <taxon>Piscirickettsiaceae</taxon>
        <taxon>Thiosulfatimonas</taxon>
    </lineage>
</organism>
<gene>
    <name evidence="2" type="ORF">THMIRHAS_05700</name>
</gene>
<evidence type="ECO:0000313" key="2">
    <source>
        <dbReference type="EMBL" id="BBP45197.1"/>
    </source>
</evidence>
<keyword evidence="1" id="KW-0732">Signal</keyword>
<evidence type="ECO:0000256" key="1">
    <source>
        <dbReference type="SAM" id="SignalP"/>
    </source>
</evidence>
<feature type="chain" id="PRO_5026255961" description="TIGR02001 family outer membrane protein" evidence="1">
    <location>
        <begin position="22"/>
        <end position="233"/>
    </location>
</feature>
<protein>
    <recommendedName>
        <fullName evidence="4">TIGR02001 family outer membrane protein</fullName>
    </recommendedName>
</protein>
<dbReference type="EMBL" id="AP021889">
    <property type="protein sequence ID" value="BBP45197.1"/>
    <property type="molecule type" value="Genomic_DNA"/>
</dbReference>
<dbReference type="InterPro" id="IPR010239">
    <property type="entry name" value="CHP02001"/>
</dbReference>
<accession>A0A6F8PT33</accession>
<dbReference type="Proteomes" id="UP000501726">
    <property type="component" value="Chromosome"/>
</dbReference>
<name>A0A6F8PT33_9GAMM</name>
<proteinExistence type="predicted"/>
<evidence type="ECO:0000313" key="3">
    <source>
        <dbReference type="Proteomes" id="UP000501726"/>
    </source>
</evidence>
<dbReference type="AlphaFoldDB" id="A0A6F8PT33"/>
<dbReference type="KEGG" id="tse:THMIRHAS_05700"/>
<dbReference type="RefSeq" id="WP_173270649.1">
    <property type="nucleotide sequence ID" value="NZ_AP021889.1"/>
</dbReference>
<reference evidence="3" key="1">
    <citation type="submission" date="2019-11" db="EMBL/GenBank/DDBJ databases">
        <title>Isolation and characterization of two novel species in the genus Thiomicrorhabdus.</title>
        <authorList>
            <person name="Mochizuki J."/>
            <person name="Kojima H."/>
            <person name="Fukui M."/>
        </authorList>
    </citation>
    <scope>NUCLEOTIDE SEQUENCE [LARGE SCALE GENOMIC DNA]</scope>
    <source>
        <strain evidence="3">aks77</strain>
    </source>
</reference>
<feature type="signal peptide" evidence="1">
    <location>
        <begin position="1"/>
        <end position="21"/>
    </location>
</feature>